<dbReference type="PROSITE" id="PS51795">
    <property type="entry name" value="ZF_FLZ"/>
    <property type="match status" value="1"/>
</dbReference>
<feature type="zinc finger region" description="FLZ-type" evidence="4">
    <location>
        <begin position="250"/>
        <end position="294"/>
    </location>
</feature>
<keyword evidence="3" id="KW-0863">Zinc-finger</keyword>
<dbReference type="InterPro" id="IPR044593">
    <property type="entry name" value="FLZ8/MARD1"/>
</dbReference>
<sequence length="295" mass="31840">MLRKRSRRTAPSPSTTAATKQALMADYGCLPSSTGKSRGGSPTPAFLPYPKVFTSNITVKCEMESIMSPTSILDAKPFSHLKSSFCSDANSPRISEPKSIGLAIVDALRDDNCSKLDSRKPENLTVLFGSQLKIQLPKAPTDFGIKTRNSQLGFLSPSVGHSPAANKQEAAIRPPPPGGVVLAGSISASEMELSEDYTCVISHGPNPKTTHIFDDCILESCCGSIQLSESDCGKDNGLFLGDHCRFPSESFLSFCYTCKKNLGDGEDIYIYRGEKAFCSGECRTQQIELEEGMET</sequence>
<dbReference type="Gramene" id="KCW60717">
    <property type="protein sequence ID" value="KCW60717"/>
    <property type="gene ID" value="EUGRSUZ_H03450"/>
</dbReference>
<accession>A0A059B3A3</accession>
<dbReference type="KEGG" id="egr:104414788"/>
<dbReference type="PANTHER" id="PTHR46443:SF21">
    <property type="entry name" value="FCS-LIKE ZINC FINGER 8"/>
    <property type="match status" value="1"/>
</dbReference>
<evidence type="ECO:0000256" key="1">
    <source>
        <dbReference type="ARBA" id="ARBA00009374"/>
    </source>
</evidence>
<dbReference type="eggNOG" id="ENOG502QS8T">
    <property type="taxonomic scope" value="Eukaryota"/>
</dbReference>
<reference evidence="6" key="1">
    <citation type="submission" date="2013-07" db="EMBL/GenBank/DDBJ databases">
        <title>The genome of Eucalyptus grandis.</title>
        <authorList>
            <person name="Schmutz J."/>
            <person name="Hayes R."/>
            <person name="Myburg A."/>
            <person name="Tuskan G."/>
            <person name="Grattapaglia D."/>
            <person name="Rokhsar D.S."/>
        </authorList>
    </citation>
    <scope>NUCLEOTIDE SEQUENCE</scope>
    <source>
        <tissue evidence="6">Leaf extractions</tissue>
    </source>
</reference>
<dbReference type="PANTHER" id="PTHR46443">
    <property type="entry name" value="FCS-LIKE ZINC FINGER 8"/>
    <property type="match status" value="1"/>
</dbReference>
<evidence type="ECO:0000256" key="4">
    <source>
        <dbReference type="PROSITE-ProRule" id="PRU01131"/>
    </source>
</evidence>
<dbReference type="STRING" id="71139.A0A059B3A3"/>
<organism evidence="6">
    <name type="scientific">Eucalyptus grandis</name>
    <name type="common">Flooded gum</name>
    <dbReference type="NCBI Taxonomy" id="71139"/>
    <lineage>
        <taxon>Eukaryota</taxon>
        <taxon>Viridiplantae</taxon>
        <taxon>Streptophyta</taxon>
        <taxon>Embryophyta</taxon>
        <taxon>Tracheophyta</taxon>
        <taxon>Spermatophyta</taxon>
        <taxon>Magnoliopsida</taxon>
        <taxon>eudicotyledons</taxon>
        <taxon>Gunneridae</taxon>
        <taxon>Pentapetalae</taxon>
        <taxon>rosids</taxon>
        <taxon>malvids</taxon>
        <taxon>Myrtales</taxon>
        <taxon>Myrtaceae</taxon>
        <taxon>Myrtoideae</taxon>
        <taxon>Eucalypteae</taxon>
        <taxon>Eucalyptus</taxon>
    </lineage>
</organism>
<dbReference type="AlphaFoldDB" id="A0A059B3A3"/>
<dbReference type="OMA" id="FWSESNT"/>
<evidence type="ECO:0000256" key="3">
    <source>
        <dbReference type="ARBA" id="ARBA00022771"/>
    </source>
</evidence>
<dbReference type="EMBL" id="KK198760">
    <property type="protein sequence ID" value="KCW60717.1"/>
    <property type="molecule type" value="Genomic_DNA"/>
</dbReference>
<dbReference type="OrthoDB" id="1902692at2759"/>
<proteinExistence type="inferred from homology"/>
<dbReference type="Gramene" id="KCW60718">
    <property type="protein sequence ID" value="KCW60718"/>
    <property type="gene ID" value="EUGRSUZ_H03450"/>
</dbReference>
<keyword evidence="2" id="KW-0479">Metal-binding</keyword>
<dbReference type="EMBL" id="KK198760">
    <property type="protein sequence ID" value="KCW60718.1"/>
    <property type="molecule type" value="Genomic_DNA"/>
</dbReference>
<evidence type="ECO:0000256" key="2">
    <source>
        <dbReference type="ARBA" id="ARBA00022723"/>
    </source>
</evidence>
<evidence type="ECO:0000313" key="6">
    <source>
        <dbReference type="EMBL" id="KCW60717.1"/>
    </source>
</evidence>
<dbReference type="GO" id="GO:0008270">
    <property type="term" value="F:zinc ion binding"/>
    <property type="evidence" value="ECO:0007669"/>
    <property type="project" value="UniProtKB-KW"/>
</dbReference>
<name>A0A059B3A3_EUCGR</name>
<dbReference type="FunCoup" id="A0A059B3A3">
    <property type="interactions" value="173"/>
</dbReference>
<protein>
    <recommendedName>
        <fullName evidence="5">FLZ-type domain-containing protein</fullName>
    </recommendedName>
</protein>
<keyword evidence="3" id="KW-0862">Zinc</keyword>
<dbReference type="Pfam" id="PF04570">
    <property type="entry name" value="zf-FLZ"/>
    <property type="match status" value="1"/>
</dbReference>
<feature type="domain" description="FLZ-type" evidence="5">
    <location>
        <begin position="250"/>
        <end position="294"/>
    </location>
</feature>
<dbReference type="InterPro" id="IPR007650">
    <property type="entry name" value="Zf-FLZ_dom"/>
</dbReference>
<comment type="similarity">
    <text evidence="1">Belongs to the FLZ family.</text>
</comment>
<evidence type="ECO:0000259" key="5">
    <source>
        <dbReference type="PROSITE" id="PS51795"/>
    </source>
</evidence>
<gene>
    <name evidence="6" type="ORF">EUGRSUZ_H03450</name>
</gene>